<protein>
    <submittedName>
        <fullName evidence="2">Uncharacterized protein</fullName>
    </submittedName>
</protein>
<dbReference type="AlphaFoldDB" id="A0A9K3HBA0"/>
<evidence type="ECO:0000313" key="3">
    <source>
        <dbReference type="Proteomes" id="UP000215914"/>
    </source>
</evidence>
<accession>A0A9K3HBA0</accession>
<keyword evidence="3" id="KW-1185">Reference proteome</keyword>
<dbReference type="Proteomes" id="UP000215914">
    <property type="component" value="Unassembled WGS sequence"/>
</dbReference>
<organism evidence="2 3">
    <name type="scientific">Helianthus annuus</name>
    <name type="common">Common sunflower</name>
    <dbReference type="NCBI Taxonomy" id="4232"/>
    <lineage>
        <taxon>Eukaryota</taxon>
        <taxon>Viridiplantae</taxon>
        <taxon>Streptophyta</taxon>
        <taxon>Embryophyta</taxon>
        <taxon>Tracheophyta</taxon>
        <taxon>Spermatophyta</taxon>
        <taxon>Magnoliopsida</taxon>
        <taxon>eudicotyledons</taxon>
        <taxon>Gunneridae</taxon>
        <taxon>Pentapetalae</taxon>
        <taxon>asterids</taxon>
        <taxon>campanulids</taxon>
        <taxon>Asterales</taxon>
        <taxon>Asteraceae</taxon>
        <taxon>Asteroideae</taxon>
        <taxon>Heliantheae alliance</taxon>
        <taxon>Heliantheae</taxon>
        <taxon>Helianthus</taxon>
    </lineage>
</organism>
<name>A0A9K3HBA0_HELAN</name>
<reference evidence="2" key="1">
    <citation type="journal article" date="2017" name="Nature">
        <title>The sunflower genome provides insights into oil metabolism, flowering and Asterid evolution.</title>
        <authorList>
            <person name="Badouin H."/>
            <person name="Gouzy J."/>
            <person name="Grassa C.J."/>
            <person name="Murat F."/>
            <person name="Staton S.E."/>
            <person name="Cottret L."/>
            <person name="Lelandais-Briere C."/>
            <person name="Owens G.L."/>
            <person name="Carrere S."/>
            <person name="Mayjonade B."/>
            <person name="Legrand L."/>
            <person name="Gill N."/>
            <person name="Kane N.C."/>
            <person name="Bowers J.E."/>
            <person name="Hubner S."/>
            <person name="Bellec A."/>
            <person name="Berard A."/>
            <person name="Berges H."/>
            <person name="Blanchet N."/>
            <person name="Boniface M.C."/>
            <person name="Brunel D."/>
            <person name="Catrice O."/>
            <person name="Chaidir N."/>
            <person name="Claudel C."/>
            <person name="Donnadieu C."/>
            <person name="Faraut T."/>
            <person name="Fievet G."/>
            <person name="Helmstetter N."/>
            <person name="King M."/>
            <person name="Knapp S.J."/>
            <person name="Lai Z."/>
            <person name="Le Paslier M.C."/>
            <person name="Lippi Y."/>
            <person name="Lorenzon L."/>
            <person name="Mandel J.R."/>
            <person name="Marage G."/>
            <person name="Marchand G."/>
            <person name="Marquand E."/>
            <person name="Bret-Mestries E."/>
            <person name="Morien E."/>
            <person name="Nambeesan S."/>
            <person name="Nguyen T."/>
            <person name="Pegot-Espagnet P."/>
            <person name="Pouilly N."/>
            <person name="Raftis F."/>
            <person name="Sallet E."/>
            <person name="Schiex T."/>
            <person name="Thomas J."/>
            <person name="Vandecasteele C."/>
            <person name="Vares D."/>
            <person name="Vear F."/>
            <person name="Vautrin S."/>
            <person name="Crespi M."/>
            <person name="Mangin B."/>
            <person name="Burke J.M."/>
            <person name="Salse J."/>
            <person name="Munos S."/>
            <person name="Vincourt P."/>
            <person name="Rieseberg L.H."/>
            <person name="Langlade N.B."/>
        </authorList>
    </citation>
    <scope>NUCLEOTIDE SEQUENCE</scope>
    <source>
        <tissue evidence="2">Leaves</tissue>
    </source>
</reference>
<proteinExistence type="predicted"/>
<dbReference type="Gramene" id="mRNA:HanXRQr2_Chr13g0573221">
    <property type="protein sequence ID" value="mRNA:HanXRQr2_Chr13g0573221"/>
    <property type="gene ID" value="HanXRQr2_Chr13g0573221"/>
</dbReference>
<evidence type="ECO:0000256" key="1">
    <source>
        <dbReference type="SAM" id="MobiDB-lite"/>
    </source>
</evidence>
<reference evidence="2" key="2">
    <citation type="submission" date="2020-06" db="EMBL/GenBank/DDBJ databases">
        <title>Helianthus annuus Genome sequencing and assembly Release 2.</title>
        <authorList>
            <person name="Gouzy J."/>
            <person name="Langlade N."/>
            <person name="Munos S."/>
        </authorList>
    </citation>
    <scope>NUCLEOTIDE SEQUENCE</scope>
    <source>
        <tissue evidence="2">Leaves</tissue>
    </source>
</reference>
<evidence type="ECO:0000313" key="2">
    <source>
        <dbReference type="EMBL" id="KAF5772134.1"/>
    </source>
</evidence>
<sequence>MRMVFRGKEDVPTETIQTPVDENWYQDLKDVASIALLEKALVGASMSLNWKMNREEKPVYMEDGKVVSLYVVAFEREGGKMTTLPKKPDEELWYHRNVKNFVLPRDNDLSAQPAAGAGELSSLGIGPEKKRRAHTTTVAPKKSDAEKAQPSKVKNAGGEKKGMRRSSDSWCDYVVVSDSWRVLRLQLKEDQSQSQKVLLIFLPQTQMIPLISNQVLGAWCGRN</sequence>
<dbReference type="EMBL" id="MNCJ02000328">
    <property type="protein sequence ID" value="KAF5772134.1"/>
    <property type="molecule type" value="Genomic_DNA"/>
</dbReference>
<gene>
    <name evidence="2" type="ORF">HanXRQr2_Chr13g0573221</name>
</gene>
<comment type="caution">
    <text evidence="2">The sequence shown here is derived from an EMBL/GenBank/DDBJ whole genome shotgun (WGS) entry which is preliminary data.</text>
</comment>
<feature type="region of interest" description="Disordered" evidence="1">
    <location>
        <begin position="112"/>
        <end position="165"/>
    </location>
</feature>